<gene>
    <name evidence="8" type="ORF">NE535_13225</name>
</gene>
<dbReference type="CDD" id="cd02440">
    <property type="entry name" value="AdoMet_MTases"/>
    <property type="match status" value="1"/>
</dbReference>
<keyword evidence="2 6" id="KW-0489">Methyltransferase</keyword>
<name>A0A9X2WNY7_9GAMM</name>
<dbReference type="InterPro" id="IPR050210">
    <property type="entry name" value="tRNA_Adenine-N(6)_MTase"/>
</dbReference>
<evidence type="ECO:0000313" key="9">
    <source>
        <dbReference type="Proteomes" id="UP001155546"/>
    </source>
</evidence>
<accession>A0A9X2WNY7</accession>
<dbReference type="EMBL" id="JAMTCD010000017">
    <property type="protein sequence ID" value="MCT7942750.1"/>
    <property type="molecule type" value="Genomic_DNA"/>
</dbReference>
<protein>
    <recommendedName>
        <fullName evidence="6">tRNA1(Val) (adenine(37)-N6)-methyltransferase</fullName>
        <ecNumber evidence="6">2.1.1.223</ecNumber>
    </recommendedName>
    <alternativeName>
        <fullName evidence="6">tRNA m6A37 methyltransferase</fullName>
    </alternativeName>
</protein>
<comment type="catalytic activity">
    <reaction evidence="6">
        <text>adenosine(37) in tRNA1(Val) + S-adenosyl-L-methionine = N(6)-methyladenosine(37) in tRNA1(Val) + S-adenosyl-L-homocysteine + H(+)</text>
        <dbReference type="Rhea" id="RHEA:43160"/>
        <dbReference type="Rhea" id="RHEA-COMP:10369"/>
        <dbReference type="Rhea" id="RHEA-COMP:10370"/>
        <dbReference type="ChEBI" id="CHEBI:15378"/>
        <dbReference type="ChEBI" id="CHEBI:57856"/>
        <dbReference type="ChEBI" id="CHEBI:59789"/>
        <dbReference type="ChEBI" id="CHEBI:74411"/>
        <dbReference type="ChEBI" id="CHEBI:74449"/>
        <dbReference type="EC" id="2.1.1.223"/>
    </reaction>
</comment>
<evidence type="ECO:0000259" key="7">
    <source>
        <dbReference type="Pfam" id="PF05175"/>
    </source>
</evidence>
<dbReference type="PROSITE" id="PS01131">
    <property type="entry name" value="RRNA_A_DIMETH"/>
    <property type="match status" value="1"/>
</dbReference>
<dbReference type="HAMAP" id="MF_01872">
    <property type="entry name" value="tRNA_methyltr_YfiC"/>
    <property type="match status" value="1"/>
</dbReference>
<evidence type="ECO:0000256" key="5">
    <source>
        <dbReference type="ARBA" id="ARBA00022694"/>
    </source>
</evidence>
<keyword evidence="4 6" id="KW-0949">S-adenosyl-L-methionine</keyword>
<dbReference type="GO" id="GO:0016430">
    <property type="term" value="F:tRNA (adenine-N6)-methyltransferase activity"/>
    <property type="evidence" value="ECO:0007669"/>
    <property type="project" value="UniProtKB-UniRule"/>
</dbReference>
<organism evidence="8 9">
    <name type="scientific">Shewanella holmiensis</name>
    <dbReference type="NCBI Taxonomy" id="2952222"/>
    <lineage>
        <taxon>Bacteria</taxon>
        <taxon>Pseudomonadati</taxon>
        <taxon>Pseudomonadota</taxon>
        <taxon>Gammaproteobacteria</taxon>
        <taxon>Alteromonadales</taxon>
        <taxon>Shewanellaceae</taxon>
        <taxon>Shewanella</taxon>
    </lineage>
</organism>
<dbReference type="GO" id="GO:0005737">
    <property type="term" value="C:cytoplasm"/>
    <property type="evidence" value="ECO:0007669"/>
    <property type="project" value="UniProtKB-SubCell"/>
</dbReference>
<sequence length="241" mass="26629">MPFTFKQFHIDDSRCGMSVSTDGVLLGAWAPLAEAKNILDIGAGSGLLSLMAAQRSHFDAKVTAIELDSAASDDCQANIDSSPWPTKVTLLHTSIQNYCLSFLQHPQAHFDHIICNPPYFTNGPQTQNVARATARHTDQLSFIELLNAIAQLLHSHGTASLIIPTQSWSQFQQALAQAPLHICEYVDVSSVEGKPANRLLLAVKHGKALLPIVNRQMHIRNKQGHYSAQMIDFCRDFYLKL</sequence>
<comment type="function">
    <text evidence="6">Specifically methylates the adenine in position 37 of tRNA(1)(Val) (anticodon cmo5UAC).</text>
</comment>
<proteinExistence type="inferred from homology"/>
<comment type="caution">
    <text evidence="8">The sequence shown here is derived from an EMBL/GenBank/DDBJ whole genome shotgun (WGS) entry which is preliminary data.</text>
</comment>
<dbReference type="RefSeq" id="WP_261299105.1">
    <property type="nucleotide sequence ID" value="NZ_JAMTCD010000017.1"/>
</dbReference>
<reference evidence="8" key="1">
    <citation type="journal article" date="2023" name="Int. J. Syst. Evol. Microbiol.">
        <title>&lt;i&gt;Shewanella septentrionalis&lt;/i&gt; sp. nov. and &lt;i&gt;Shewanella holmiensis&lt;/i&gt; sp. nov., isolated from Baltic Sea water and sediments.</title>
        <authorList>
            <person name="Martin-Rodriguez A.J."/>
            <person name="Thorell K."/>
            <person name="Joffre E."/>
            <person name="Jensie-Markopoulos S."/>
            <person name="Moore E.R.B."/>
            <person name="Sjoling A."/>
        </authorList>
    </citation>
    <scope>NUCLEOTIDE SEQUENCE</scope>
    <source>
        <strain evidence="8">SP1S2-7</strain>
    </source>
</reference>
<comment type="subcellular location">
    <subcellularLocation>
        <location evidence="6">Cytoplasm</location>
    </subcellularLocation>
</comment>
<evidence type="ECO:0000313" key="8">
    <source>
        <dbReference type="EMBL" id="MCT7942750.1"/>
    </source>
</evidence>
<keyword evidence="9" id="KW-1185">Reference proteome</keyword>
<keyword evidence="1 6" id="KW-0963">Cytoplasm</keyword>
<dbReference type="InterPro" id="IPR029063">
    <property type="entry name" value="SAM-dependent_MTases_sf"/>
</dbReference>
<dbReference type="Pfam" id="PF05175">
    <property type="entry name" value="MTS"/>
    <property type="match status" value="1"/>
</dbReference>
<dbReference type="PRINTS" id="PR00507">
    <property type="entry name" value="N12N6MTFRASE"/>
</dbReference>
<dbReference type="InterPro" id="IPR007848">
    <property type="entry name" value="Small_mtfrase_dom"/>
</dbReference>
<keyword evidence="5 6" id="KW-0819">tRNA processing</keyword>
<dbReference type="PANTHER" id="PTHR47739:SF1">
    <property type="entry name" value="TRNA1(VAL) (ADENINE(37)-N6)-METHYLTRANSFERASE"/>
    <property type="match status" value="1"/>
</dbReference>
<dbReference type="InterPro" id="IPR020596">
    <property type="entry name" value="rRNA_Ade_Mease_Trfase_CS"/>
</dbReference>
<dbReference type="PROSITE" id="PS00092">
    <property type="entry name" value="N6_MTASE"/>
    <property type="match status" value="1"/>
</dbReference>
<comment type="similarity">
    <text evidence="6">Belongs to the methyltransferase superfamily. tRNA (adenine-N(6)-)-methyltransferase family.</text>
</comment>
<evidence type="ECO:0000256" key="3">
    <source>
        <dbReference type="ARBA" id="ARBA00022679"/>
    </source>
</evidence>
<dbReference type="InterPro" id="IPR022882">
    <property type="entry name" value="tRNA_adenine-N6_MeTrfase"/>
</dbReference>
<feature type="domain" description="Methyltransferase small" evidence="7">
    <location>
        <begin position="34"/>
        <end position="132"/>
    </location>
</feature>
<keyword evidence="3 6" id="KW-0808">Transferase</keyword>
<dbReference type="Proteomes" id="UP001155546">
    <property type="component" value="Unassembled WGS sequence"/>
</dbReference>
<evidence type="ECO:0000256" key="1">
    <source>
        <dbReference type="ARBA" id="ARBA00022490"/>
    </source>
</evidence>
<dbReference type="AlphaFoldDB" id="A0A9X2WNY7"/>
<dbReference type="GO" id="GO:0008033">
    <property type="term" value="P:tRNA processing"/>
    <property type="evidence" value="ECO:0007669"/>
    <property type="project" value="UniProtKB-UniRule"/>
</dbReference>
<dbReference type="SUPFAM" id="SSF53335">
    <property type="entry name" value="S-adenosyl-L-methionine-dependent methyltransferases"/>
    <property type="match status" value="1"/>
</dbReference>
<dbReference type="Gene3D" id="3.40.50.150">
    <property type="entry name" value="Vaccinia Virus protein VP39"/>
    <property type="match status" value="1"/>
</dbReference>
<dbReference type="GO" id="GO:0003676">
    <property type="term" value="F:nucleic acid binding"/>
    <property type="evidence" value="ECO:0007669"/>
    <property type="project" value="InterPro"/>
</dbReference>
<evidence type="ECO:0000256" key="4">
    <source>
        <dbReference type="ARBA" id="ARBA00022691"/>
    </source>
</evidence>
<dbReference type="GO" id="GO:0000179">
    <property type="term" value="F:rRNA (adenine-N6,N6-)-dimethyltransferase activity"/>
    <property type="evidence" value="ECO:0007669"/>
    <property type="project" value="InterPro"/>
</dbReference>
<dbReference type="EC" id="2.1.1.223" evidence="6"/>
<evidence type="ECO:0000256" key="2">
    <source>
        <dbReference type="ARBA" id="ARBA00022603"/>
    </source>
</evidence>
<dbReference type="InterPro" id="IPR002052">
    <property type="entry name" value="DNA_methylase_N6_adenine_CS"/>
</dbReference>
<evidence type="ECO:0000256" key="6">
    <source>
        <dbReference type="HAMAP-Rule" id="MF_01872"/>
    </source>
</evidence>
<dbReference type="PANTHER" id="PTHR47739">
    <property type="entry name" value="TRNA1(VAL) (ADENINE(37)-N6)-METHYLTRANSFERASE"/>
    <property type="match status" value="1"/>
</dbReference>